<gene>
    <name evidence="8" type="ORF">TTRE_0000223601</name>
</gene>
<dbReference type="STRING" id="36087.A0A077Z0K1"/>
<dbReference type="PIRSF" id="PIRSF036407">
    <property type="entry name" value="Selenphspht_syn"/>
    <property type="match status" value="1"/>
</dbReference>
<dbReference type="GO" id="GO:0005737">
    <property type="term" value="C:cytoplasm"/>
    <property type="evidence" value="ECO:0007669"/>
    <property type="project" value="TreeGrafter"/>
</dbReference>
<reference evidence="8" key="2">
    <citation type="submission" date="2014-03" db="EMBL/GenBank/DDBJ databases">
        <title>The whipworm genome and dual-species transcriptomics of an intimate host-pathogen interaction.</title>
        <authorList>
            <person name="Foth B.J."/>
            <person name="Tsai I.J."/>
            <person name="Reid A.J."/>
            <person name="Bancroft A.J."/>
            <person name="Nichol S."/>
            <person name="Tracey A."/>
            <person name="Holroyd N."/>
            <person name="Cotton J.A."/>
            <person name="Stanley E.J."/>
            <person name="Zarowiecki M."/>
            <person name="Liu J.Z."/>
            <person name="Huckvale T."/>
            <person name="Cooper P.J."/>
            <person name="Grencis R.K."/>
            <person name="Berriman M."/>
        </authorList>
    </citation>
    <scope>NUCLEOTIDE SEQUENCE [LARGE SCALE GENOMIC DNA]</scope>
</reference>
<keyword evidence="9" id="KW-1185">Reference proteome</keyword>
<dbReference type="FunFam" id="3.90.650.10:FF:000010">
    <property type="entry name" value="Selenide, water dikinase"/>
    <property type="match status" value="1"/>
</dbReference>
<evidence type="ECO:0000259" key="7">
    <source>
        <dbReference type="Pfam" id="PF02769"/>
    </source>
</evidence>
<protein>
    <submittedName>
        <fullName evidence="8">Selenophosphate synthetase</fullName>
    </submittedName>
</protein>
<evidence type="ECO:0000256" key="3">
    <source>
        <dbReference type="ARBA" id="ARBA00022777"/>
    </source>
</evidence>
<dbReference type="Gene3D" id="3.30.1330.10">
    <property type="entry name" value="PurM-like, N-terminal domain"/>
    <property type="match status" value="1"/>
</dbReference>
<evidence type="ECO:0000313" key="8">
    <source>
        <dbReference type="EMBL" id="CDW53967.1"/>
    </source>
</evidence>
<dbReference type="GO" id="GO:0016260">
    <property type="term" value="P:selenocysteine biosynthetic process"/>
    <property type="evidence" value="ECO:0007669"/>
    <property type="project" value="TreeGrafter"/>
</dbReference>
<dbReference type="Pfam" id="PF02769">
    <property type="entry name" value="AIRS_C"/>
    <property type="match status" value="1"/>
</dbReference>
<dbReference type="EMBL" id="HG805875">
    <property type="protein sequence ID" value="CDW53967.1"/>
    <property type="molecule type" value="Genomic_DNA"/>
</dbReference>
<dbReference type="InterPro" id="IPR036676">
    <property type="entry name" value="PurM-like_C_sf"/>
</dbReference>
<dbReference type="InterPro" id="IPR010918">
    <property type="entry name" value="PurM-like_C_dom"/>
</dbReference>
<dbReference type="Proteomes" id="UP000030665">
    <property type="component" value="Unassembled WGS sequence"/>
</dbReference>
<evidence type="ECO:0000256" key="5">
    <source>
        <dbReference type="ARBA" id="ARBA00023266"/>
    </source>
</evidence>
<dbReference type="InterPro" id="IPR016188">
    <property type="entry name" value="PurM-like_N"/>
</dbReference>
<dbReference type="AlphaFoldDB" id="A0A077Z0K1"/>
<evidence type="ECO:0000256" key="2">
    <source>
        <dbReference type="ARBA" id="ARBA00022741"/>
    </source>
</evidence>
<dbReference type="NCBIfam" id="TIGR00476">
    <property type="entry name" value="selD"/>
    <property type="match status" value="1"/>
</dbReference>
<name>A0A077Z0K1_TRITR</name>
<dbReference type="Gene3D" id="3.90.650.10">
    <property type="entry name" value="PurM-like C-terminal domain"/>
    <property type="match status" value="1"/>
</dbReference>
<keyword evidence="3" id="KW-0418">Kinase</keyword>
<evidence type="ECO:0000313" key="9">
    <source>
        <dbReference type="Proteomes" id="UP000030665"/>
    </source>
</evidence>
<accession>A0A077Z0K1</accession>
<evidence type="ECO:0000259" key="6">
    <source>
        <dbReference type="Pfam" id="PF00586"/>
    </source>
</evidence>
<dbReference type="OrthoDB" id="409395at2759"/>
<dbReference type="GO" id="GO:0005524">
    <property type="term" value="F:ATP binding"/>
    <property type="evidence" value="ECO:0007669"/>
    <property type="project" value="UniProtKB-KW"/>
</dbReference>
<dbReference type="InterPro" id="IPR036921">
    <property type="entry name" value="PurM-like_N_sf"/>
</dbReference>
<evidence type="ECO:0000256" key="1">
    <source>
        <dbReference type="ARBA" id="ARBA00022679"/>
    </source>
</evidence>
<dbReference type="PANTHER" id="PTHR10256:SF0">
    <property type="entry name" value="INACTIVE SELENIDE, WATER DIKINASE-LIKE PROTEIN-RELATED"/>
    <property type="match status" value="1"/>
</dbReference>
<feature type="domain" description="PurM-like N-terminal" evidence="6">
    <location>
        <begin position="70"/>
        <end position="174"/>
    </location>
</feature>
<dbReference type="PANTHER" id="PTHR10256">
    <property type="entry name" value="SELENIDE, WATER DIKINASE"/>
    <property type="match status" value="1"/>
</dbReference>
<proteinExistence type="predicted"/>
<dbReference type="InterPro" id="IPR004536">
    <property type="entry name" value="SPS/SelD"/>
</dbReference>
<dbReference type="CDD" id="cd02195">
    <property type="entry name" value="SelD"/>
    <property type="match status" value="1"/>
</dbReference>
<keyword evidence="1" id="KW-0808">Transferase</keyword>
<feature type="domain" description="PurM-like C-terminal" evidence="7">
    <location>
        <begin position="194"/>
        <end position="362"/>
    </location>
</feature>
<sequence>MILDRLRRLCSVFRLVIPESGGACSSTFEEKPKESFDPVPQQLLHKFLQTLGSSPTLSVPSTSTYLGIGMDSCVLPVHNGQLLLVQTTDFFYPIVDDPYVMGKIACANTLSDIYAMGVTSCDNMLMLLSVSNKMSEKERDVVTPLMMKGFQDAALEAESRVEGGQSVINPWVIIGGVATTVCSPENVIMPFNAKVGDVLVLTKPLGTQVIVNVYHWMQQKLERYNRVKHVLSPETIQTVYNLAAHSMARLNRRAAILMHKYGAHGATDVTGFGILGHAENMAKVQKDEVSFIIHSLPVFHGVAAAAEAAGFSRLLKGTSPETSGGLLIALPREAATEFCEEIEQTEGQPAWIVGSVEAGDRTARLEHNLKIVEAPESLNVNL</sequence>
<reference evidence="8" key="1">
    <citation type="submission" date="2014-01" db="EMBL/GenBank/DDBJ databases">
        <authorList>
            <person name="Aslett M."/>
        </authorList>
    </citation>
    <scope>NUCLEOTIDE SEQUENCE</scope>
</reference>
<keyword evidence="2" id="KW-0547">Nucleotide-binding</keyword>
<dbReference type="SUPFAM" id="SSF56042">
    <property type="entry name" value="PurM C-terminal domain-like"/>
    <property type="match status" value="1"/>
</dbReference>
<organism evidence="8 9">
    <name type="scientific">Trichuris trichiura</name>
    <name type="common">Whipworm</name>
    <name type="synonym">Trichocephalus trichiurus</name>
    <dbReference type="NCBI Taxonomy" id="36087"/>
    <lineage>
        <taxon>Eukaryota</taxon>
        <taxon>Metazoa</taxon>
        <taxon>Ecdysozoa</taxon>
        <taxon>Nematoda</taxon>
        <taxon>Enoplea</taxon>
        <taxon>Dorylaimia</taxon>
        <taxon>Trichinellida</taxon>
        <taxon>Trichuridae</taxon>
        <taxon>Trichuris</taxon>
    </lineage>
</organism>
<dbReference type="SUPFAM" id="SSF55326">
    <property type="entry name" value="PurM N-terminal domain-like"/>
    <property type="match status" value="1"/>
</dbReference>
<keyword evidence="5" id="KW-0711">Selenium</keyword>
<dbReference type="GO" id="GO:0004756">
    <property type="term" value="F:selenide, water dikinase activity"/>
    <property type="evidence" value="ECO:0007669"/>
    <property type="project" value="TreeGrafter"/>
</dbReference>
<dbReference type="Pfam" id="PF00586">
    <property type="entry name" value="AIRS"/>
    <property type="match status" value="1"/>
</dbReference>
<evidence type="ECO:0000256" key="4">
    <source>
        <dbReference type="ARBA" id="ARBA00022840"/>
    </source>
</evidence>
<keyword evidence="4" id="KW-0067">ATP-binding</keyword>